<feature type="transmembrane region" description="Helical" evidence="2">
    <location>
        <begin position="455"/>
        <end position="476"/>
    </location>
</feature>
<feature type="domain" description="Major facilitator superfamily (MFS) profile" evidence="3">
    <location>
        <begin position="61"/>
        <end position="481"/>
    </location>
</feature>
<dbReference type="KEGG" id="cel:CELE_F59A1.13"/>
<dbReference type="PhylomeDB" id="G5EF35"/>
<feature type="transmembrane region" description="Helical" evidence="2">
    <location>
        <begin position="112"/>
        <end position="132"/>
    </location>
</feature>
<keyword evidence="2" id="KW-1133">Transmembrane helix</keyword>
<dbReference type="SUPFAM" id="SSF103473">
    <property type="entry name" value="MFS general substrate transporter"/>
    <property type="match status" value="1"/>
</dbReference>
<evidence type="ECO:0000256" key="1">
    <source>
        <dbReference type="ARBA" id="ARBA00004141"/>
    </source>
</evidence>
<feature type="transmembrane region" description="Helical" evidence="2">
    <location>
        <begin position="139"/>
        <end position="157"/>
    </location>
</feature>
<dbReference type="SMR" id="G5EF35"/>
<dbReference type="GO" id="GO:0022857">
    <property type="term" value="F:transmembrane transporter activity"/>
    <property type="evidence" value="ECO:0007669"/>
    <property type="project" value="InterPro"/>
</dbReference>
<dbReference type="InterPro" id="IPR011701">
    <property type="entry name" value="MFS"/>
</dbReference>
<dbReference type="InterPro" id="IPR020846">
    <property type="entry name" value="MFS_dom"/>
</dbReference>
<dbReference type="eggNOG" id="KOG2532">
    <property type="taxonomic scope" value="Eukaryota"/>
</dbReference>
<dbReference type="Gene3D" id="1.20.1250.20">
    <property type="entry name" value="MFS general substrate transporter like domains"/>
    <property type="match status" value="2"/>
</dbReference>
<comment type="subcellular location">
    <subcellularLocation>
        <location evidence="1">Membrane</location>
        <topology evidence="1">Multi-pass membrane protein</topology>
    </subcellularLocation>
</comment>
<dbReference type="EMBL" id="BX284605">
    <property type="protein sequence ID" value="CAB04538.2"/>
    <property type="molecule type" value="Genomic_DNA"/>
</dbReference>
<evidence type="ECO:0000256" key="2">
    <source>
        <dbReference type="SAM" id="Phobius"/>
    </source>
</evidence>
<dbReference type="PaxDb" id="6239-F59A1.13"/>
<gene>
    <name evidence="4" type="ORF">CELE_F59A1.13</name>
    <name evidence="4 6" type="ORF">F59A1.13</name>
</gene>
<feature type="transmembrane region" description="Helical" evidence="2">
    <location>
        <begin position="283"/>
        <end position="309"/>
    </location>
</feature>
<dbReference type="OrthoDB" id="2985014at2759"/>
<feature type="transmembrane region" description="Helical" evidence="2">
    <location>
        <begin position="199"/>
        <end position="219"/>
    </location>
</feature>
<dbReference type="CTD" id="186565"/>
<dbReference type="InParanoid" id="G5EF35"/>
<dbReference type="HOGENOM" id="CLU_001265_5_3_1"/>
<feature type="transmembrane region" description="Helical" evidence="2">
    <location>
        <begin position="59"/>
        <end position="81"/>
    </location>
</feature>
<feature type="transmembrane region" description="Helical" evidence="2">
    <location>
        <begin position="420"/>
        <end position="443"/>
    </location>
</feature>
<protein>
    <submittedName>
        <fullName evidence="4">Major facilitator superfamily (MFS) profile domain-containing protein</fullName>
    </submittedName>
</protein>
<dbReference type="Pfam" id="PF07690">
    <property type="entry name" value="MFS_1"/>
    <property type="match status" value="1"/>
</dbReference>
<reference evidence="4 5" key="1">
    <citation type="journal article" date="1998" name="Science">
        <title>Genome sequence of the nematode C. elegans: a platform for investigating biology.</title>
        <authorList>
            <consortium name="The C. elegans sequencing consortium"/>
            <person name="Sulson J.E."/>
            <person name="Waterston R."/>
        </authorList>
    </citation>
    <scope>NUCLEOTIDE SEQUENCE [LARGE SCALE GENOMIC DNA]</scope>
    <source>
        <strain evidence="4 5">Bristol N2</strain>
    </source>
</reference>
<sequence length="494" mass="54167">MTSSSSTAAYSQLSASSDEEEIMVATSQESLKEFEFSRQNFGGPKRKVSKNVLGHRTRWYIMVVLLSCLTLNQMNSVAYSFTVICMDDLVEEHHARNLTGHHWMESSTEKSLIFSATAIGAVMGLVPSVPLIDSLGIRGVLSISGAFSALGTLFFPFSVDSNIYAVIFCRVLQGLGVSVIMTVVGVIPGTWAPTSETGTFMAILSCVFQLSMIICMPVSGFLCESRFGWRSIYYIFGGSTIIFYAIFYIFYTDSPRFHRNVSEKELKKIEDGKMEIVKEGVPYWAICTDGTVLVGWLSVFGGNFGFTILTLYGPTYLKDVLNFDVKKTGFATALPFILSALSKFAAGRISDRMDFLTEKMRFSVCTIVSQGSVVIGLLLMAMTENWRIAQFAYTFAITASGLSIVGNIKCIQLRCRQHTHFALTVSSLGIYANYFGAPIVVGILTSAAGNTAENWSHLFIIVAVVTVITNAPFPFLTSDEPGPYVKVGQKPNEA</sequence>
<proteinExistence type="predicted"/>
<keyword evidence="2" id="KW-0812">Transmembrane</keyword>
<keyword evidence="5" id="KW-1185">Reference proteome</keyword>
<evidence type="ECO:0000313" key="4">
    <source>
        <dbReference type="EMBL" id="CAB04538.2"/>
    </source>
</evidence>
<feature type="transmembrane region" description="Helical" evidence="2">
    <location>
        <begin position="231"/>
        <end position="251"/>
    </location>
</feature>
<organism evidence="4 5">
    <name type="scientific">Caenorhabditis elegans</name>
    <dbReference type="NCBI Taxonomy" id="6239"/>
    <lineage>
        <taxon>Eukaryota</taxon>
        <taxon>Metazoa</taxon>
        <taxon>Ecdysozoa</taxon>
        <taxon>Nematoda</taxon>
        <taxon>Chromadorea</taxon>
        <taxon>Rhabditida</taxon>
        <taxon>Rhabditina</taxon>
        <taxon>Rhabditomorpha</taxon>
        <taxon>Rhabditoidea</taxon>
        <taxon>Rhabditidae</taxon>
        <taxon>Peloderinae</taxon>
        <taxon>Caenorhabditis</taxon>
    </lineage>
</organism>
<feature type="transmembrane region" description="Helical" evidence="2">
    <location>
        <begin position="362"/>
        <end position="382"/>
    </location>
</feature>
<dbReference type="Proteomes" id="UP000001940">
    <property type="component" value="Chromosome V"/>
</dbReference>
<keyword evidence="2" id="KW-0472">Membrane</keyword>
<dbReference type="RefSeq" id="NP_507475.2">
    <property type="nucleotide sequence ID" value="NM_075074.2"/>
</dbReference>
<dbReference type="WormBase" id="F59A1.13">
    <property type="protein sequence ID" value="CE42403"/>
    <property type="gene ID" value="WBGene00010299"/>
</dbReference>
<dbReference type="PANTHER" id="PTHR45757:SF11">
    <property type="entry name" value="MAJOR FACILITATOR SUPERFAMILY (MFS) PROFILE DOMAIN-CONTAINING PROTEIN"/>
    <property type="match status" value="1"/>
</dbReference>
<evidence type="ECO:0000313" key="5">
    <source>
        <dbReference type="Proteomes" id="UP000001940"/>
    </source>
</evidence>
<dbReference type="FunCoup" id="G5EF35">
    <property type="interactions" value="7"/>
</dbReference>
<dbReference type="InterPro" id="IPR036259">
    <property type="entry name" value="MFS_trans_sf"/>
</dbReference>
<feature type="transmembrane region" description="Helical" evidence="2">
    <location>
        <begin position="163"/>
        <end position="187"/>
    </location>
</feature>
<dbReference type="OMA" id="LSMIICM"/>
<evidence type="ECO:0000313" key="6">
    <source>
        <dbReference type="WormBase" id="F59A1.13"/>
    </source>
</evidence>
<feature type="transmembrane region" description="Helical" evidence="2">
    <location>
        <begin position="388"/>
        <end position="408"/>
    </location>
</feature>
<dbReference type="GO" id="GO:0016020">
    <property type="term" value="C:membrane"/>
    <property type="evidence" value="ECO:0007669"/>
    <property type="project" value="UniProtKB-SubCell"/>
</dbReference>
<evidence type="ECO:0000259" key="3">
    <source>
        <dbReference type="PROSITE" id="PS50850"/>
    </source>
</evidence>
<name>G5EF35_CAEEL</name>
<dbReference type="Bgee" id="WBGene00010299">
    <property type="expression patterns" value="Expressed in adult organism and 1 other cell type or tissue"/>
</dbReference>
<dbReference type="PANTHER" id="PTHR45757">
    <property type="entry name" value="PROTEIN CBG23364-RELATED"/>
    <property type="match status" value="1"/>
</dbReference>
<dbReference type="AlphaFoldDB" id="G5EF35"/>
<feature type="transmembrane region" description="Helical" evidence="2">
    <location>
        <begin position="329"/>
        <end position="350"/>
    </location>
</feature>
<dbReference type="GeneID" id="186565"/>
<dbReference type="AGR" id="WB:WBGene00010299"/>
<accession>G5EF35</accession>
<dbReference type="PROSITE" id="PS50850">
    <property type="entry name" value="MFS"/>
    <property type="match status" value="1"/>
</dbReference>